<dbReference type="PANTHER" id="PTHR43818:SF11">
    <property type="entry name" value="BCDNA.GH03377"/>
    <property type="match status" value="1"/>
</dbReference>
<evidence type="ECO:0000256" key="1">
    <source>
        <dbReference type="ARBA" id="ARBA00023002"/>
    </source>
</evidence>
<dbReference type="RefSeq" id="WP_329409543.1">
    <property type="nucleotide sequence ID" value="NZ_CP109441.1"/>
</dbReference>
<dbReference type="InterPro" id="IPR055080">
    <property type="entry name" value="Gal80p-like_C"/>
</dbReference>
<keyword evidence="1" id="KW-0560">Oxidoreductase</keyword>
<dbReference type="InterPro" id="IPR050463">
    <property type="entry name" value="Gfo/Idh/MocA_oxidrdct_glycsds"/>
</dbReference>
<proteinExistence type="predicted"/>
<dbReference type="EMBL" id="CP109441">
    <property type="protein sequence ID" value="WUV46009.1"/>
    <property type="molecule type" value="Genomic_DNA"/>
</dbReference>
<gene>
    <name evidence="4" type="ORF">OG563_44230</name>
</gene>
<feature type="domain" description="Gfo/Idh/MocA-like oxidoreductase N-terminal" evidence="2">
    <location>
        <begin position="4"/>
        <end position="126"/>
    </location>
</feature>
<dbReference type="Proteomes" id="UP001432062">
    <property type="component" value="Chromosome"/>
</dbReference>
<dbReference type="PANTHER" id="PTHR43818">
    <property type="entry name" value="BCDNA.GH03377"/>
    <property type="match status" value="1"/>
</dbReference>
<evidence type="ECO:0000259" key="3">
    <source>
        <dbReference type="Pfam" id="PF22685"/>
    </source>
</evidence>
<keyword evidence="5" id="KW-1185">Reference proteome</keyword>
<reference evidence="4" key="1">
    <citation type="submission" date="2022-10" db="EMBL/GenBank/DDBJ databases">
        <title>The complete genomes of actinobacterial strains from the NBC collection.</title>
        <authorList>
            <person name="Joergensen T.S."/>
            <person name="Alvarez Arevalo M."/>
            <person name="Sterndorff E.B."/>
            <person name="Faurdal D."/>
            <person name="Vuksanovic O."/>
            <person name="Mourched A.-S."/>
            <person name="Charusanti P."/>
            <person name="Shaw S."/>
            <person name="Blin K."/>
            <person name="Weber T."/>
        </authorList>
    </citation>
    <scope>NUCLEOTIDE SEQUENCE</scope>
    <source>
        <strain evidence="4">NBC_01482</strain>
    </source>
</reference>
<evidence type="ECO:0000313" key="5">
    <source>
        <dbReference type="Proteomes" id="UP001432062"/>
    </source>
</evidence>
<dbReference type="Pfam" id="PF01408">
    <property type="entry name" value="GFO_IDH_MocA"/>
    <property type="match status" value="1"/>
</dbReference>
<sequence length="366" mass="38579">MDPIRVGIVGASPDRGWAVRAHVPALQALEDFRITAVGTSRADSAQRARQLFGAAHAFTDPRELAEHPEVDLVAITVKVPAHAELIRAAVAAGKHVYCEWPLALNAAEAESLTRLAEDAGVRHVVGLQTRYAPAVARARQLLAEGFVGSPVSVTVYCARQMGAGTHVPGWAAYTLDRSTGAGVVEVVGGHTLDAVEYLIGDFTDLSARLAVRHPHAVIEDTGEAIEVTSPNHLLLDAVTAQGVVISAHIHDSKVTNGRTRIEISGTAGDLAIVSGANGPGGISLSELRLLGSRGEGEWQPLQGDDPLADIPFGTEVGNVARLYAAVAHDVRTDTTTVPTFQDGVRMHRLLDTIRSSADTATRLSIS</sequence>
<name>A0ABZ1YW78_9NOCA</name>
<dbReference type="SUPFAM" id="SSF55347">
    <property type="entry name" value="Glyceraldehyde-3-phosphate dehydrogenase-like, C-terminal domain"/>
    <property type="match status" value="1"/>
</dbReference>
<feature type="domain" description="Gal80p-like C-terminal" evidence="3">
    <location>
        <begin position="133"/>
        <end position="272"/>
    </location>
</feature>
<evidence type="ECO:0000313" key="4">
    <source>
        <dbReference type="EMBL" id="WUV46009.1"/>
    </source>
</evidence>
<dbReference type="InterPro" id="IPR000683">
    <property type="entry name" value="Gfo/Idh/MocA-like_OxRdtase_N"/>
</dbReference>
<dbReference type="Pfam" id="PF22685">
    <property type="entry name" value="Gal80p_C-like"/>
    <property type="match status" value="1"/>
</dbReference>
<dbReference type="Gene3D" id="3.30.360.10">
    <property type="entry name" value="Dihydrodipicolinate Reductase, domain 2"/>
    <property type="match status" value="1"/>
</dbReference>
<organism evidence="4 5">
    <name type="scientific">Nocardia vinacea</name>
    <dbReference type="NCBI Taxonomy" id="96468"/>
    <lineage>
        <taxon>Bacteria</taxon>
        <taxon>Bacillati</taxon>
        <taxon>Actinomycetota</taxon>
        <taxon>Actinomycetes</taxon>
        <taxon>Mycobacteriales</taxon>
        <taxon>Nocardiaceae</taxon>
        <taxon>Nocardia</taxon>
    </lineage>
</organism>
<protein>
    <submittedName>
        <fullName evidence="4">Gfo/Idh/MocA family oxidoreductase</fullName>
    </submittedName>
</protein>
<dbReference type="InterPro" id="IPR036291">
    <property type="entry name" value="NAD(P)-bd_dom_sf"/>
</dbReference>
<dbReference type="Gene3D" id="3.40.50.720">
    <property type="entry name" value="NAD(P)-binding Rossmann-like Domain"/>
    <property type="match status" value="1"/>
</dbReference>
<evidence type="ECO:0000259" key="2">
    <source>
        <dbReference type="Pfam" id="PF01408"/>
    </source>
</evidence>
<accession>A0ABZ1YW78</accession>
<dbReference type="SUPFAM" id="SSF51735">
    <property type="entry name" value="NAD(P)-binding Rossmann-fold domains"/>
    <property type="match status" value="1"/>
</dbReference>